<sequence length="384" mass="42458">MKSLGDSVLLTASLLLLCQVIAVPLATQEISPADIDSGKALTDYSKTAFDNAMTRLGKSDTGCTKDNVKIRKEWRKIPGEERTAYQQAVQCLMQKPSVFPNVEGAKSSFDDFAVLHVAFTPYVHNSATFLTFHRYFLKTYEQRLEDQCGYTGTIPYWEWGLDCDDIDKSPLWDGSETSLGSNGEYIANKPNPMSMFGAKAGTGGGCVKKGPFANYTVNLGPIGAAKPLDYNPRCIKRDLNSDICAKWASLGNTTLTIRDGSDVEIFQALLQGDFRYKQASRLGMAVHGGGHFTIGGDPGGDFYFSPLEPGFYLHHGQIDRLYFVWQNLDWEKRQGIAGTGTMMNMPASRNVTLDDTLDFSPMNPKREIGELIDTISGPFCYVYE</sequence>
<evidence type="ECO:0000256" key="2">
    <source>
        <dbReference type="ARBA" id="ARBA00023002"/>
    </source>
</evidence>
<name>A0ABR1Q8N4_9PEZI</name>
<dbReference type="SUPFAM" id="SSF48056">
    <property type="entry name" value="Di-copper centre-containing domain"/>
    <property type="match status" value="1"/>
</dbReference>
<evidence type="ECO:0000313" key="5">
    <source>
        <dbReference type="EMBL" id="KAK7948890.1"/>
    </source>
</evidence>
<keyword evidence="2" id="KW-0560">Oxidoreductase</keyword>
<evidence type="ECO:0000256" key="1">
    <source>
        <dbReference type="ARBA" id="ARBA00022723"/>
    </source>
</evidence>
<dbReference type="InterPro" id="IPR002227">
    <property type="entry name" value="Tyrosinase_Cu-bd"/>
</dbReference>
<feature type="signal peptide" evidence="3">
    <location>
        <begin position="1"/>
        <end position="22"/>
    </location>
</feature>
<feature type="domain" description="Tyrosinase copper-binding" evidence="4">
    <location>
        <begin position="124"/>
        <end position="141"/>
    </location>
</feature>
<evidence type="ECO:0000259" key="4">
    <source>
        <dbReference type="PROSITE" id="PS00497"/>
    </source>
</evidence>
<reference evidence="5 6" key="1">
    <citation type="submission" date="2023-01" db="EMBL/GenBank/DDBJ databases">
        <title>Analysis of 21 Apiospora genomes using comparative genomics revels a genus with tremendous synthesis potential of carbohydrate active enzymes and secondary metabolites.</title>
        <authorList>
            <person name="Sorensen T."/>
        </authorList>
    </citation>
    <scope>NUCLEOTIDE SEQUENCE [LARGE SCALE GENOMIC DNA]</scope>
    <source>
        <strain evidence="5 6">CBS 24483</strain>
    </source>
</reference>
<dbReference type="RefSeq" id="XP_066698396.1">
    <property type="nucleotide sequence ID" value="XM_066845998.1"/>
</dbReference>
<comment type="caution">
    <text evidence="5">The sequence shown here is derived from an EMBL/GenBank/DDBJ whole genome shotgun (WGS) entry which is preliminary data.</text>
</comment>
<protein>
    <submittedName>
        <fullName evidence="5">Tyrosinase</fullName>
    </submittedName>
</protein>
<dbReference type="GeneID" id="92079060"/>
<proteinExistence type="predicted"/>
<evidence type="ECO:0000256" key="3">
    <source>
        <dbReference type="SAM" id="SignalP"/>
    </source>
</evidence>
<dbReference type="Gene3D" id="1.10.1280.10">
    <property type="entry name" value="Di-copper center containing domain from catechol oxidase"/>
    <property type="match status" value="1"/>
</dbReference>
<gene>
    <name evidence="5" type="ORF">PG986_009776</name>
</gene>
<dbReference type="PRINTS" id="PR00092">
    <property type="entry name" value="TYROSINASE"/>
</dbReference>
<dbReference type="PANTHER" id="PTHR11474">
    <property type="entry name" value="TYROSINASE FAMILY MEMBER"/>
    <property type="match status" value="1"/>
</dbReference>
<keyword evidence="6" id="KW-1185">Reference proteome</keyword>
<dbReference type="Proteomes" id="UP001391051">
    <property type="component" value="Unassembled WGS sequence"/>
</dbReference>
<keyword evidence="1" id="KW-0479">Metal-binding</keyword>
<dbReference type="EMBL" id="JAQQWE010000006">
    <property type="protein sequence ID" value="KAK7948890.1"/>
    <property type="molecule type" value="Genomic_DNA"/>
</dbReference>
<dbReference type="InterPro" id="IPR050316">
    <property type="entry name" value="Tyrosinase/Hemocyanin"/>
</dbReference>
<organism evidence="5 6">
    <name type="scientific">Apiospora aurea</name>
    <dbReference type="NCBI Taxonomy" id="335848"/>
    <lineage>
        <taxon>Eukaryota</taxon>
        <taxon>Fungi</taxon>
        <taxon>Dikarya</taxon>
        <taxon>Ascomycota</taxon>
        <taxon>Pezizomycotina</taxon>
        <taxon>Sordariomycetes</taxon>
        <taxon>Xylariomycetidae</taxon>
        <taxon>Amphisphaeriales</taxon>
        <taxon>Apiosporaceae</taxon>
        <taxon>Apiospora</taxon>
    </lineage>
</organism>
<dbReference type="PANTHER" id="PTHR11474:SF125">
    <property type="entry name" value="N-ACETYL-6-HYDROXYTRYPTOPHAN OXIDASE IVOB-RELATED"/>
    <property type="match status" value="1"/>
</dbReference>
<dbReference type="InterPro" id="IPR008922">
    <property type="entry name" value="Di-copper_centre_dom_sf"/>
</dbReference>
<keyword evidence="3" id="KW-0732">Signal</keyword>
<feature type="chain" id="PRO_5045200956" evidence="3">
    <location>
        <begin position="23"/>
        <end position="384"/>
    </location>
</feature>
<dbReference type="PROSITE" id="PS00497">
    <property type="entry name" value="TYROSINASE_1"/>
    <property type="match status" value="1"/>
</dbReference>
<evidence type="ECO:0000313" key="6">
    <source>
        <dbReference type="Proteomes" id="UP001391051"/>
    </source>
</evidence>
<accession>A0ABR1Q8N4</accession>
<dbReference type="Pfam" id="PF00264">
    <property type="entry name" value="Tyrosinase"/>
    <property type="match status" value="1"/>
</dbReference>